<dbReference type="OrthoDB" id="9793805at2"/>
<evidence type="ECO:0000313" key="2">
    <source>
        <dbReference type="Proteomes" id="UP000199149"/>
    </source>
</evidence>
<protein>
    <recommendedName>
        <fullName evidence="3">Glycosyl transferase</fullName>
    </recommendedName>
</protein>
<evidence type="ECO:0008006" key="3">
    <source>
        <dbReference type="Google" id="ProtNLM"/>
    </source>
</evidence>
<gene>
    <name evidence="1" type="ORF">SAMN05421738_101280</name>
</gene>
<evidence type="ECO:0000313" key="1">
    <source>
        <dbReference type="EMBL" id="SFM65808.1"/>
    </source>
</evidence>
<accession>A0A1I4SMR8</accession>
<proteinExistence type="predicted"/>
<dbReference type="AlphaFoldDB" id="A0A1I4SMR8"/>
<dbReference type="Pfam" id="PF13528">
    <property type="entry name" value="Glyco_trans_1_3"/>
    <property type="match status" value="1"/>
</dbReference>
<dbReference type="EMBL" id="FOUZ01000001">
    <property type="protein sequence ID" value="SFM65808.1"/>
    <property type="molecule type" value="Genomic_DNA"/>
</dbReference>
<sequence>MKILYALQGTGNGHLARAQKMLPILENYGELDVFMSGSNSQLKLDNYDVKQRQGLSLFYNQLGKISYKKIIKHNSFKSFLNEVNHFPIDDYDVIINDFEPITAHSAKKKKKKIIGLSHQASLLFDETPKVKNKIGEKIIKYYAPTTTHYGFHFETYNDSIFLPIIRDKIRELDTKQEEFYLVYLPSFHPNEIIECLSSVKESNWKVFSPFVKTKTTQFNVEIFPIDEDLFTQTLANCKGVLCGAGFELPAESIYLEKKLFVIPIKGQYEQMCNCEALKNIGVDYSYDLSREKIQKWVDSSKIIHKYFPDQAEEIISHLMTQHSV</sequence>
<dbReference type="RefSeq" id="WP_092905794.1">
    <property type="nucleotide sequence ID" value="NZ_FOUZ01000001.1"/>
</dbReference>
<organism evidence="1 2">
    <name type="scientific">Algoriella xinjiangensis</name>
    <dbReference type="NCBI Taxonomy" id="684065"/>
    <lineage>
        <taxon>Bacteria</taxon>
        <taxon>Pseudomonadati</taxon>
        <taxon>Bacteroidota</taxon>
        <taxon>Flavobacteriia</taxon>
        <taxon>Flavobacteriales</taxon>
        <taxon>Weeksellaceae</taxon>
        <taxon>Algoriella</taxon>
    </lineage>
</organism>
<name>A0A1I4SMR8_9FLAO</name>
<reference evidence="2" key="1">
    <citation type="submission" date="2016-10" db="EMBL/GenBank/DDBJ databases">
        <authorList>
            <person name="Varghese N."/>
            <person name="Submissions S."/>
        </authorList>
    </citation>
    <scope>NUCLEOTIDE SEQUENCE [LARGE SCALE GENOMIC DNA]</scope>
    <source>
        <strain evidence="2">XJ109</strain>
    </source>
</reference>
<keyword evidence="2" id="KW-1185">Reference proteome</keyword>
<dbReference type="Proteomes" id="UP000199149">
    <property type="component" value="Unassembled WGS sequence"/>
</dbReference>
<dbReference type="STRING" id="684065.SAMN05421738_101280"/>